<dbReference type="Gene3D" id="3.40.50.1820">
    <property type="entry name" value="alpha/beta hydrolase"/>
    <property type="match status" value="1"/>
</dbReference>
<dbReference type="UniPathway" id="UPA00094"/>
<dbReference type="InterPro" id="IPR016039">
    <property type="entry name" value="Thiolase-like"/>
</dbReference>
<dbReference type="Gene3D" id="3.90.180.10">
    <property type="entry name" value="Medium-chain alcohol dehydrogenases, catalytic domain"/>
    <property type="match status" value="1"/>
</dbReference>
<evidence type="ECO:0000313" key="4">
    <source>
        <dbReference type="RefSeq" id="XP_026740526.1"/>
    </source>
</evidence>
<dbReference type="InterPro" id="IPR016036">
    <property type="entry name" value="Malonyl_transacylase_ACP-bd"/>
</dbReference>
<dbReference type="SUPFAM" id="SSF53901">
    <property type="entry name" value="Thiolase-like"/>
    <property type="match status" value="2"/>
</dbReference>
<dbReference type="InterPro" id="IPR014043">
    <property type="entry name" value="Acyl_transferase_dom"/>
</dbReference>
<dbReference type="Pfam" id="PF00109">
    <property type="entry name" value="ketoacyl-synt"/>
    <property type="match status" value="1"/>
</dbReference>
<dbReference type="PROSITE" id="PS52004">
    <property type="entry name" value="KS3_2"/>
    <property type="match status" value="1"/>
</dbReference>
<dbReference type="GO" id="GO:0006633">
    <property type="term" value="P:fatty acid biosynthetic process"/>
    <property type="evidence" value="ECO:0007669"/>
    <property type="project" value="UniProtKB-UniPathway"/>
</dbReference>
<gene>
    <name evidence="4 5" type="primary">LOC113502960</name>
</gene>
<dbReference type="Gene3D" id="3.40.366.10">
    <property type="entry name" value="Malonyl-Coenzyme A Acyl Carrier Protein, domain 2"/>
    <property type="match status" value="1"/>
</dbReference>
<dbReference type="KEGG" id="tnl:113502960"/>
<dbReference type="InterPro" id="IPR036291">
    <property type="entry name" value="NAD(P)-bd_dom_sf"/>
</dbReference>
<dbReference type="Pfam" id="PF00698">
    <property type="entry name" value="Acyl_transf_1"/>
    <property type="match status" value="1"/>
</dbReference>
<dbReference type="Gene3D" id="3.30.70.3290">
    <property type="match status" value="1"/>
</dbReference>
<dbReference type="InterPro" id="IPR014031">
    <property type="entry name" value="Ketoacyl_synth_C"/>
</dbReference>
<dbReference type="Pfam" id="PF16197">
    <property type="entry name" value="KAsynt_C_assoc"/>
    <property type="match status" value="1"/>
</dbReference>
<evidence type="ECO:0000313" key="5">
    <source>
        <dbReference type="RefSeq" id="XP_026740527.1"/>
    </source>
</evidence>
<dbReference type="GO" id="GO:0016491">
    <property type="term" value="F:oxidoreductase activity"/>
    <property type="evidence" value="ECO:0007669"/>
    <property type="project" value="InterPro"/>
</dbReference>
<dbReference type="SMART" id="SM00829">
    <property type="entry name" value="PKS_ER"/>
    <property type="match status" value="1"/>
</dbReference>
<evidence type="ECO:0000256" key="1">
    <source>
        <dbReference type="ARBA" id="ARBA00023268"/>
    </source>
</evidence>
<dbReference type="SMART" id="SM00827">
    <property type="entry name" value="PKS_AT"/>
    <property type="match status" value="1"/>
</dbReference>
<dbReference type="Pfam" id="PF00107">
    <property type="entry name" value="ADH_zinc_N"/>
    <property type="match status" value="1"/>
</dbReference>
<proteinExistence type="predicted"/>
<dbReference type="Pfam" id="PF02801">
    <property type="entry name" value="Ketoacyl-synt_C"/>
    <property type="match status" value="1"/>
</dbReference>
<dbReference type="InterPro" id="IPR014030">
    <property type="entry name" value="Ketoacyl_synth_N"/>
</dbReference>
<dbReference type="SUPFAM" id="SSF51735">
    <property type="entry name" value="NAD(P)-binding Rossmann-fold domains"/>
    <property type="match status" value="1"/>
</dbReference>
<dbReference type="InterPro" id="IPR001227">
    <property type="entry name" value="Ac_transferase_dom_sf"/>
</dbReference>
<dbReference type="GeneID" id="113502960"/>
<sequence length="2080" mass="229726">MAPSPQEASPQAEVVDLPNMDSENIVISGMSGVYPQTHSVDELCKILYNKVNPITDLNLRFKFNHPEVVQYGGSVPDLHYFDAQFFKVHYRLSQCMDPMGRIILEHAYQAIYDAGVNPVHLSGKKIGVYIGTCFSETEKTCFYDEASRSGFGIAGCSKTMFANRVSYWLNAKGPSLSIDEACCSSTAALEQAFLAINRGECEAAIVGGAYLCLHPQSAVHYGRLMKLCKDGKTKSFDENADGCAKAEAITVLFLQKAKDAMRVYAQVVHAKSEYTGILSDETGPVFGFERKLEPSVKFVKKFYEEAKIPPQAVEYVEAFGCAVPEADKTELETIDKVYCSDRKAPLLVGSVLSNIGYNEAASGLSGVTKVLLGYHTGRIAANLHCTKPRQDVLALKEGRMRIVTDHVPFSRQYTAVNGLSVTGLNTHVLLHGQYRPKDLSRYKSTIPYLVTVSGRHEEAVAYVLANLKSQPIDPEQLRLLNNIHQTSIAGHLGRGYTILKTDEEQKTVCLSEKSVYFDNAAKPLWFVYSGMGSQWAGMGTELMRIPIFAAAIERCHRVLEPKGIDIVNIITSRDEKMFDNILHSFVGIAAIQIGLTDVLHAVGLTPDGIIGHSVGELGCAYADGCLTAEEMILSAYSRGLVSLETPFIRGSMAAIGLGYQEIVTMCPPEIEVACHNGPESSTISGPADKMREFVAELTAKGIFAKEVPCSNIAYHSRYIAEAGPQLHKYLSEVITSPKPRTKRWLSSSVPQSKWYTPDAQLCSAQYHTNNLLSPVLFEETSRLIPDNAVLVEVAPHGLLQAILKRSLPSTCINIPLTRRKHPDNSYLVLESIGKLFMEGYNPKLHVLYPEIELPVSTGTPFLSHLVKWAHGESWHLALYRTANRVTAASCDHCISWHDTESAYLKGHSIRGRTIFPFAATLVLVWDTLAMILSLPKKLPSVKFSHLHLHAQPIIHDERQLKINVTLCRGTGAFEVLCENTKVATGFINVLEKEKTDDKSSEILSFDLNAEDIYKSLQDRDYSYNGEFQSIVTANESFSAALLSWNNNWVTLIDGLLQLHVLREPHTAVSVPSRIRTLIIDVPKHEESIKSANTGDKVLLKAEVVEELNVTRCGGLSLINVMFENLPPVVNRQMSLQALKFVPNTQSVKNETWGSEHYVSVSDSATVSKNVTLQSSKIGDLDSLTWVEAPENTEAGVDVTVHYAGINQADVRKVNGSISDIHDTKNRYGMDFSGVTKSGQRVMGLVPYGAASSVVRAQPDLLWPVPASWSLEDAATVPLAYAQAFYCLTVKSYIRPESTILVHGGSGAFGQAVLSIALAYGCKVFTTVSDTHKKRFLLKLFPQLKAEHIGYSRNASFKDIVKNNTDGFGCDIVINTIGGSLKNVSIDCVGSRGVFVDNSQILEQEEFSYGMFHLTRERNYRTTDFLSIFNEENAKDRIALKNTIINGITNGLVRPLSRVTYAPHEVSRAFRLIAGSKHRGKVLLNMTDSTVQVQPRITASAGGSHLILCNDDTFGLQLADRLVERGAKKLCIHFKRQSMLYLQLKIRSWQRSGVRVVVFSDDLKGEMDITALLSTAARLGPLEGVYVTVGNQQHEALVNSLDLMTRKLRSAVKYFAVLNIGGGTIGINACLKRAQDKLPVTLLTLPELGIEAGSYRSAVDAAERALRNGHPVQRATLLPVQQTSLLQEIASIAKISMPPQAADVLTLEDLGLESDRISSIIYFLRTEYNLFFEPEQVPLLTIETINNLSKILTPTKRENVEGLSNYYSYVDSDELLATTELVFLPTLTCSASMRDDEFNTDQAFLCLVPGIEGHNNKFKVLCERLKLTALVLQPGLDKPNETVRETAERYAEALLKKTGLQQTFYLLGYESGVSVALEVASILEDHGHTGVIYCIGYSPEGFTKLLQKQLSKYETREQLEDAVARHMFTLMANGDTTGLEKALQGATTWSQKVDACVRTLLGRVSHSAQYARTLIEAAFVRIEKAKEYVPTVRALRSQLVQLLPVVGGEEALAYSLQQHSQQPLIVHELQVPLAQATYDLRCTAIINSYLDKKILDDYEKKNTCITYLLGSDSYMSLKDNA</sequence>
<dbReference type="InterPro" id="IPR011032">
    <property type="entry name" value="GroES-like_sf"/>
</dbReference>
<dbReference type="InterPro" id="IPR042104">
    <property type="entry name" value="PKS_dehydratase_sf"/>
</dbReference>
<dbReference type="SUPFAM" id="SSF53474">
    <property type="entry name" value="alpha/beta-Hydrolases"/>
    <property type="match status" value="1"/>
</dbReference>
<dbReference type="SUPFAM" id="SSF50129">
    <property type="entry name" value="GroES-like"/>
    <property type="match status" value="1"/>
</dbReference>
<dbReference type="InterPro" id="IPR032821">
    <property type="entry name" value="PKS_assoc"/>
</dbReference>
<dbReference type="PANTHER" id="PTHR43775">
    <property type="entry name" value="FATTY ACID SYNTHASE"/>
    <property type="match status" value="1"/>
</dbReference>
<feature type="domain" description="Ketosynthase family 3 (KS3)" evidence="2">
    <location>
        <begin position="22"/>
        <end position="432"/>
    </location>
</feature>
<dbReference type="GO" id="GO:0004312">
    <property type="term" value="F:fatty acid synthase activity"/>
    <property type="evidence" value="ECO:0007669"/>
    <property type="project" value="TreeGrafter"/>
</dbReference>
<dbReference type="RefSeq" id="XP_026740526.1">
    <property type="nucleotide sequence ID" value="XM_026884725.1"/>
</dbReference>
<dbReference type="CDD" id="cd00833">
    <property type="entry name" value="PKS"/>
    <property type="match status" value="1"/>
</dbReference>
<dbReference type="SUPFAM" id="SSF52151">
    <property type="entry name" value="FabD/lysophospholipase-like"/>
    <property type="match status" value="1"/>
</dbReference>
<dbReference type="SUPFAM" id="SSF55048">
    <property type="entry name" value="Probable ACP-binding domain of malonyl-CoA ACP transacylase"/>
    <property type="match status" value="1"/>
</dbReference>
<reference evidence="4 5" key="1">
    <citation type="submission" date="2025-04" db="UniProtKB">
        <authorList>
            <consortium name="RefSeq"/>
        </authorList>
    </citation>
    <scope>IDENTIFICATION</scope>
</reference>
<dbReference type="InterPro" id="IPR050091">
    <property type="entry name" value="PKS_NRPS_Biosynth_Enz"/>
</dbReference>
<protein>
    <submittedName>
        <fullName evidence="4 5">Fatty acid synthase-like</fullName>
    </submittedName>
</protein>
<dbReference type="InterPro" id="IPR029058">
    <property type="entry name" value="AB_hydrolase_fold"/>
</dbReference>
<evidence type="ECO:0000313" key="3">
    <source>
        <dbReference type="Proteomes" id="UP000322000"/>
    </source>
</evidence>
<dbReference type="InterPro" id="IPR020841">
    <property type="entry name" value="PKS_Beta-ketoAc_synthase_dom"/>
</dbReference>
<dbReference type="RefSeq" id="XP_026740527.1">
    <property type="nucleotide sequence ID" value="XM_026884726.1"/>
</dbReference>
<dbReference type="Gene3D" id="3.40.47.10">
    <property type="match status" value="1"/>
</dbReference>
<dbReference type="Proteomes" id="UP000322000">
    <property type="component" value="Chromosome 18"/>
</dbReference>
<keyword evidence="1" id="KW-0511">Multifunctional enzyme</keyword>
<keyword evidence="3" id="KW-1185">Reference proteome</keyword>
<dbReference type="SMART" id="SM00825">
    <property type="entry name" value="PKS_KS"/>
    <property type="match status" value="1"/>
</dbReference>
<dbReference type="InterPro" id="IPR016035">
    <property type="entry name" value="Acyl_Trfase/lysoPLipase"/>
</dbReference>
<evidence type="ECO:0000259" key="2">
    <source>
        <dbReference type="PROSITE" id="PS52004"/>
    </source>
</evidence>
<dbReference type="InterPro" id="IPR020843">
    <property type="entry name" value="ER"/>
</dbReference>
<accession>A0A7E5WJN5</accession>
<name>A0A7E5WJN5_TRINI</name>
<dbReference type="InterPro" id="IPR013149">
    <property type="entry name" value="ADH-like_C"/>
</dbReference>
<dbReference type="CDD" id="cd05195">
    <property type="entry name" value="enoyl_red"/>
    <property type="match status" value="1"/>
</dbReference>
<organism evidence="3 5">
    <name type="scientific">Trichoplusia ni</name>
    <name type="common">Cabbage looper</name>
    <dbReference type="NCBI Taxonomy" id="7111"/>
    <lineage>
        <taxon>Eukaryota</taxon>
        <taxon>Metazoa</taxon>
        <taxon>Ecdysozoa</taxon>
        <taxon>Arthropoda</taxon>
        <taxon>Hexapoda</taxon>
        <taxon>Insecta</taxon>
        <taxon>Pterygota</taxon>
        <taxon>Neoptera</taxon>
        <taxon>Endopterygota</taxon>
        <taxon>Lepidoptera</taxon>
        <taxon>Glossata</taxon>
        <taxon>Ditrysia</taxon>
        <taxon>Noctuoidea</taxon>
        <taxon>Noctuidae</taxon>
        <taxon>Plusiinae</taxon>
        <taxon>Trichoplusia</taxon>
    </lineage>
</organism>
<dbReference type="PANTHER" id="PTHR43775:SF23">
    <property type="entry name" value="FATTY ACID SYNTHASE 3"/>
    <property type="match status" value="1"/>
</dbReference>
<dbReference type="OrthoDB" id="329835at2759"/>
<dbReference type="Gene3D" id="3.10.129.110">
    <property type="entry name" value="Polyketide synthase dehydratase"/>
    <property type="match status" value="1"/>
</dbReference>